<organism evidence="2 3">
    <name type="scientific">Trinickia soli</name>
    <dbReference type="NCBI Taxonomy" id="380675"/>
    <lineage>
        <taxon>Bacteria</taxon>
        <taxon>Pseudomonadati</taxon>
        <taxon>Pseudomonadota</taxon>
        <taxon>Betaproteobacteria</taxon>
        <taxon>Burkholderiales</taxon>
        <taxon>Burkholderiaceae</taxon>
        <taxon>Trinickia</taxon>
    </lineage>
</organism>
<accession>A0A2N7W6B5</accession>
<sequence>MPRLAIPASRRLCKAALMASVLMACCLPCPGVPASSADDAANLRETYQKLMPRLEHNQFERPLYLDSEESPSTLRGEVYAVMAYPFATLNAVFDDPTQGSKNWCDVMILHPNIKYCRATSGEGGNTLVVNVSKKEVAEELGTTYVVQFEYDAATTGPGYLQVKLHADRGPLSTRDYQIVVEAVELGGGRTFVHLTYAYSYGAIGRLAMKAYLAAFARGKVGFTEIDDPSSAARPAYIGGMRGLMERNTMRYYLAVEAYLGALSAPPDQQFVQRLTNWFDANERYPLQLHEMDRQEYMQMKFDEYRRQQTGQARSGNSAQP</sequence>
<keyword evidence="3" id="KW-1185">Reference proteome</keyword>
<proteinExistence type="predicted"/>
<dbReference type="PROSITE" id="PS51257">
    <property type="entry name" value="PROKAR_LIPOPROTEIN"/>
    <property type="match status" value="1"/>
</dbReference>
<feature type="chain" id="PRO_5014776314" evidence="1">
    <location>
        <begin position="35"/>
        <end position="320"/>
    </location>
</feature>
<evidence type="ECO:0000256" key="1">
    <source>
        <dbReference type="SAM" id="SignalP"/>
    </source>
</evidence>
<protein>
    <submittedName>
        <fullName evidence="2">Uncharacterized protein</fullName>
    </submittedName>
</protein>
<gene>
    <name evidence="2" type="ORF">C0Z19_11495</name>
</gene>
<dbReference type="AlphaFoldDB" id="A0A2N7W6B5"/>
<name>A0A2N7W6B5_9BURK</name>
<dbReference type="RefSeq" id="WP_102609946.1">
    <property type="nucleotide sequence ID" value="NZ_CADIKD010000002.1"/>
</dbReference>
<evidence type="ECO:0000313" key="3">
    <source>
        <dbReference type="Proteomes" id="UP000235347"/>
    </source>
</evidence>
<comment type="caution">
    <text evidence="2">The sequence shown here is derived from an EMBL/GenBank/DDBJ whole genome shotgun (WGS) entry which is preliminary data.</text>
</comment>
<dbReference type="EMBL" id="PNYB01000008">
    <property type="protein sequence ID" value="PMS24943.1"/>
    <property type="molecule type" value="Genomic_DNA"/>
</dbReference>
<dbReference type="Proteomes" id="UP000235347">
    <property type="component" value="Unassembled WGS sequence"/>
</dbReference>
<reference evidence="2 3" key="1">
    <citation type="submission" date="2018-01" db="EMBL/GenBank/DDBJ databases">
        <title>Whole genome analyses suggest that Burkholderia sensu lato contains two further novel genera in the rhizoxinica-symbiotica group Mycetohabitans gen. nov., and Trinickia gen. nov.: implications for the evolution of diazotrophy and nodulation in the Burkholderiaceae.</title>
        <authorList>
            <person name="Estrada-de los Santos P."/>
            <person name="Palmer M."/>
            <person name="Chavez-Ramirez B."/>
            <person name="Beukes C."/>
            <person name="Steenkamp E.T."/>
            <person name="Hirsch A.M."/>
            <person name="Manyaka P."/>
            <person name="Maluk M."/>
            <person name="Lafos M."/>
            <person name="Crook M."/>
            <person name="Gross E."/>
            <person name="Simon M.F."/>
            <person name="Bueno dos Reis Junior F."/>
            <person name="Poole P.S."/>
            <person name="Venter S.N."/>
            <person name="James E.K."/>
        </authorList>
    </citation>
    <scope>NUCLEOTIDE SEQUENCE [LARGE SCALE GENOMIC DNA]</scope>
    <source>
        <strain evidence="2 3">GP25-8</strain>
    </source>
</reference>
<evidence type="ECO:0000313" key="2">
    <source>
        <dbReference type="EMBL" id="PMS24943.1"/>
    </source>
</evidence>
<feature type="signal peptide" evidence="1">
    <location>
        <begin position="1"/>
        <end position="34"/>
    </location>
</feature>
<keyword evidence="1" id="KW-0732">Signal</keyword>